<proteinExistence type="predicted"/>
<gene>
    <name evidence="3" type="ORF">FA15DRAFT_567543</name>
</gene>
<reference evidence="3 4" key="1">
    <citation type="journal article" date="2019" name="Nat. Ecol. Evol.">
        <title>Megaphylogeny resolves global patterns of mushroom evolution.</title>
        <authorList>
            <person name="Varga T."/>
            <person name="Krizsan K."/>
            <person name="Foldi C."/>
            <person name="Dima B."/>
            <person name="Sanchez-Garcia M."/>
            <person name="Sanchez-Ramirez S."/>
            <person name="Szollosi G.J."/>
            <person name="Szarkandi J.G."/>
            <person name="Papp V."/>
            <person name="Albert L."/>
            <person name="Andreopoulos W."/>
            <person name="Angelini C."/>
            <person name="Antonin V."/>
            <person name="Barry K.W."/>
            <person name="Bougher N.L."/>
            <person name="Buchanan P."/>
            <person name="Buyck B."/>
            <person name="Bense V."/>
            <person name="Catcheside P."/>
            <person name="Chovatia M."/>
            <person name="Cooper J."/>
            <person name="Damon W."/>
            <person name="Desjardin D."/>
            <person name="Finy P."/>
            <person name="Geml J."/>
            <person name="Haridas S."/>
            <person name="Hughes K."/>
            <person name="Justo A."/>
            <person name="Karasinski D."/>
            <person name="Kautmanova I."/>
            <person name="Kiss B."/>
            <person name="Kocsube S."/>
            <person name="Kotiranta H."/>
            <person name="LaButti K.M."/>
            <person name="Lechner B.E."/>
            <person name="Liimatainen K."/>
            <person name="Lipzen A."/>
            <person name="Lukacs Z."/>
            <person name="Mihaltcheva S."/>
            <person name="Morgado L.N."/>
            <person name="Niskanen T."/>
            <person name="Noordeloos M.E."/>
            <person name="Ohm R.A."/>
            <person name="Ortiz-Santana B."/>
            <person name="Ovrebo C."/>
            <person name="Racz N."/>
            <person name="Riley R."/>
            <person name="Savchenko A."/>
            <person name="Shiryaev A."/>
            <person name="Soop K."/>
            <person name="Spirin V."/>
            <person name="Szebenyi C."/>
            <person name="Tomsovsky M."/>
            <person name="Tulloss R.E."/>
            <person name="Uehling J."/>
            <person name="Grigoriev I.V."/>
            <person name="Vagvolgyi C."/>
            <person name="Papp T."/>
            <person name="Martin F.M."/>
            <person name="Miettinen O."/>
            <person name="Hibbett D.S."/>
            <person name="Nagy L.G."/>
        </authorList>
    </citation>
    <scope>NUCLEOTIDE SEQUENCE [LARGE SCALE GENOMIC DNA]</scope>
    <source>
        <strain evidence="3 4">CBS 121175</strain>
    </source>
</reference>
<dbReference type="SUPFAM" id="SSF52540">
    <property type="entry name" value="P-loop containing nucleoside triphosphate hydrolases"/>
    <property type="match status" value="1"/>
</dbReference>
<sequence>MGSFQNAHSFTLNNGTFIDISSTTVTGAEPLIHLERHTAGGATHDSLERFPPARCHPGTREWVLGKYRRWARDPREDGSKQVNWLFGPAGMGKSAIAQTLAEELEAEGILAASFFFSRNNAQRNTPARFVATIALQFATSIPSVRPHIEDAIKADPSTLTKAPPIQLNKLIIEPLSNIAPLEGNRLVIIDGLDECDGAERKVDQERDQALVLKLVETLRASNPHLFFLICSRPEAWIERAFTNLPSLLDSTEKFDLFTCSDKYRDVARYLRVEFDRIRGELGVEGSWPSIYDMISLVERASGQFIYASTVIRYVEEDDPWHPPQDRLAVILTSAKPPEGHKPLSVLDALYLQILRQSGSCEKVKEIIGCLLLL</sequence>
<dbReference type="InterPro" id="IPR056884">
    <property type="entry name" value="NPHP3-like_N"/>
</dbReference>
<keyword evidence="4" id="KW-1185">Reference proteome</keyword>
<evidence type="ECO:0000256" key="1">
    <source>
        <dbReference type="ARBA" id="ARBA00022737"/>
    </source>
</evidence>
<evidence type="ECO:0000313" key="4">
    <source>
        <dbReference type="Proteomes" id="UP000307440"/>
    </source>
</evidence>
<dbReference type="EMBL" id="ML210198">
    <property type="protein sequence ID" value="TFK24564.1"/>
    <property type="molecule type" value="Genomic_DNA"/>
</dbReference>
<evidence type="ECO:0000313" key="3">
    <source>
        <dbReference type="EMBL" id="TFK24564.1"/>
    </source>
</evidence>
<organism evidence="3 4">
    <name type="scientific">Coprinopsis marcescibilis</name>
    <name type="common">Agaric fungus</name>
    <name type="synonym">Psathyrella marcescibilis</name>
    <dbReference type="NCBI Taxonomy" id="230819"/>
    <lineage>
        <taxon>Eukaryota</taxon>
        <taxon>Fungi</taxon>
        <taxon>Dikarya</taxon>
        <taxon>Basidiomycota</taxon>
        <taxon>Agaricomycotina</taxon>
        <taxon>Agaricomycetes</taxon>
        <taxon>Agaricomycetidae</taxon>
        <taxon>Agaricales</taxon>
        <taxon>Agaricineae</taxon>
        <taxon>Psathyrellaceae</taxon>
        <taxon>Coprinopsis</taxon>
    </lineage>
</organism>
<name>A0A5C3KVU4_COPMA</name>
<dbReference type="STRING" id="230819.A0A5C3KVU4"/>
<dbReference type="Gene3D" id="3.40.50.300">
    <property type="entry name" value="P-loop containing nucleotide triphosphate hydrolases"/>
    <property type="match status" value="1"/>
</dbReference>
<dbReference type="InterPro" id="IPR027417">
    <property type="entry name" value="P-loop_NTPase"/>
</dbReference>
<protein>
    <recommendedName>
        <fullName evidence="2">Nephrocystin 3-like N-terminal domain-containing protein</fullName>
    </recommendedName>
</protein>
<dbReference type="PANTHER" id="PTHR10039:SF14">
    <property type="entry name" value="NACHT DOMAIN-CONTAINING PROTEIN"/>
    <property type="match status" value="1"/>
</dbReference>
<feature type="non-terminal residue" evidence="3">
    <location>
        <position position="373"/>
    </location>
</feature>
<dbReference type="OrthoDB" id="4760524at2759"/>
<dbReference type="AlphaFoldDB" id="A0A5C3KVU4"/>
<evidence type="ECO:0000259" key="2">
    <source>
        <dbReference type="Pfam" id="PF24883"/>
    </source>
</evidence>
<dbReference type="Proteomes" id="UP000307440">
    <property type="component" value="Unassembled WGS sequence"/>
</dbReference>
<dbReference type="PANTHER" id="PTHR10039">
    <property type="entry name" value="AMELOGENIN"/>
    <property type="match status" value="1"/>
</dbReference>
<dbReference type="Pfam" id="PF24883">
    <property type="entry name" value="NPHP3_N"/>
    <property type="match status" value="1"/>
</dbReference>
<accession>A0A5C3KVU4</accession>
<feature type="domain" description="Nephrocystin 3-like N-terminal" evidence="2">
    <location>
        <begin position="58"/>
        <end position="232"/>
    </location>
</feature>
<keyword evidence="1" id="KW-0677">Repeat</keyword>